<evidence type="ECO:0000313" key="1">
    <source>
        <dbReference type="EMBL" id="BBI51057.1"/>
    </source>
</evidence>
<keyword evidence="2" id="KW-1185">Reference proteome</keyword>
<dbReference type="Proteomes" id="UP000289555">
    <property type="component" value="Chromosome"/>
</dbReference>
<evidence type="ECO:0000313" key="2">
    <source>
        <dbReference type="Proteomes" id="UP000289555"/>
    </source>
</evidence>
<accession>A0ABN5WW01</accession>
<dbReference type="EMBL" id="AP019416">
    <property type="protein sequence ID" value="BBI51057.1"/>
    <property type="molecule type" value="Genomic_DNA"/>
</dbReference>
<protein>
    <submittedName>
        <fullName evidence="1">Uncharacterized protein</fullName>
    </submittedName>
</protein>
<name>A0ABN5WW01_9GAMM</name>
<sequence length="51" mass="5823">MTDYLANNGKPWSPEDLAALERNYPDTDNITLGRMFRRSESSIQNQASKYG</sequence>
<gene>
    <name evidence="1" type="ORF">HORIV_34780</name>
</gene>
<reference evidence="2" key="1">
    <citation type="journal article" date="2019" name="Microbiol. Resour. Announc.">
        <title>Complete Genome Sequence of Halomonas olivaria, a Moderately Halophilic Bacterium Isolated from Olive Processing Effluents, Obtained by Nanopore Sequencing.</title>
        <authorList>
            <person name="Nagata S."/>
            <person name="Ii K.M."/>
            <person name="Tsukimi T."/>
            <person name="Miura M.C."/>
            <person name="Galipon J."/>
            <person name="Arakawa K."/>
        </authorList>
    </citation>
    <scope>NUCLEOTIDE SEQUENCE [LARGE SCALE GENOMIC DNA]</scope>
    <source>
        <strain evidence="2">TYRC17</strain>
    </source>
</reference>
<proteinExistence type="predicted"/>
<organism evidence="1 2">
    <name type="scientific">Vreelandella olivaria</name>
    <dbReference type="NCBI Taxonomy" id="390919"/>
    <lineage>
        <taxon>Bacteria</taxon>
        <taxon>Pseudomonadati</taxon>
        <taxon>Pseudomonadota</taxon>
        <taxon>Gammaproteobacteria</taxon>
        <taxon>Oceanospirillales</taxon>
        <taxon>Halomonadaceae</taxon>
        <taxon>Vreelandella</taxon>
    </lineage>
</organism>